<keyword evidence="1" id="KW-0472">Membrane</keyword>
<evidence type="ECO:0000313" key="3">
    <source>
        <dbReference type="Proteomes" id="UP001589646"/>
    </source>
</evidence>
<keyword evidence="1" id="KW-0812">Transmembrane</keyword>
<accession>A0ABV5QEG5</accession>
<name>A0ABV5QEG5_9ACTN</name>
<sequence>MDLLRHLKRSPALLCALAAPLLYAGVTLIALQLAIQKGLNSWHEPWSDLLPSRLGPAIAWAWTVMLSITLILAVEAAVLAALGGSLNRRSAVSGLVPCTAASTVYLFTLALAVLGTHAFVLYPNGDFDLGVLFPDWYFPALIVIAVVTLTALTVWLSAAVREASASRSSTLPPRRPHT</sequence>
<feature type="transmembrane region" description="Helical" evidence="1">
    <location>
        <begin position="136"/>
        <end position="158"/>
    </location>
</feature>
<evidence type="ECO:0000256" key="1">
    <source>
        <dbReference type="SAM" id="Phobius"/>
    </source>
</evidence>
<evidence type="ECO:0008006" key="4">
    <source>
        <dbReference type="Google" id="ProtNLM"/>
    </source>
</evidence>
<keyword evidence="1" id="KW-1133">Transmembrane helix</keyword>
<organism evidence="2 3">
    <name type="scientific">Nonomuraea roseola</name>
    <dbReference type="NCBI Taxonomy" id="46179"/>
    <lineage>
        <taxon>Bacteria</taxon>
        <taxon>Bacillati</taxon>
        <taxon>Actinomycetota</taxon>
        <taxon>Actinomycetes</taxon>
        <taxon>Streptosporangiales</taxon>
        <taxon>Streptosporangiaceae</taxon>
        <taxon>Nonomuraea</taxon>
    </lineage>
</organism>
<dbReference type="RefSeq" id="WP_346118079.1">
    <property type="nucleotide sequence ID" value="NZ_BAAAXC010000005.1"/>
</dbReference>
<feature type="transmembrane region" description="Helical" evidence="1">
    <location>
        <begin position="12"/>
        <end position="35"/>
    </location>
</feature>
<comment type="caution">
    <text evidence="2">The sequence shown here is derived from an EMBL/GenBank/DDBJ whole genome shotgun (WGS) entry which is preliminary data.</text>
</comment>
<dbReference type="Proteomes" id="UP001589646">
    <property type="component" value="Unassembled WGS sequence"/>
</dbReference>
<dbReference type="EMBL" id="JBHMCE010000019">
    <property type="protein sequence ID" value="MFB9533519.1"/>
    <property type="molecule type" value="Genomic_DNA"/>
</dbReference>
<feature type="transmembrane region" description="Helical" evidence="1">
    <location>
        <begin position="57"/>
        <end position="82"/>
    </location>
</feature>
<reference evidence="2 3" key="1">
    <citation type="submission" date="2024-09" db="EMBL/GenBank/DDBJ databases">
        <authorList>
            <person name="Sun Q."/>
            <person name="Mori K."/>
        </authorList>
    </citation>
    <scope>NUCLEOTIDE SEQUENCE [LARGE SCALE GENOMIC DNA]</scope>
    <source>
        <strain evidence="2 3">JCM 3323</strain>
    </source>
</reference>
<feature type="transmembrane region" description="Helical" evidence="1">
    <location>
        <begin position="94"/>
        <end position="116"/>
    </location>
</feature>
<protein>
    <recommendedName>
        <fullName evidence="4">DUF2975 domain-containing protein</fullName>
    </recommendedName>
</protein>
<evidence type="ECO:0000313" key="2">
    <source>
        <dbReference type="EMBL" id="MFB9533519.1"/>
    </source>
</evidence>
<gene>
    <name evidence="2" type="ORF">ACFFRN_43575</name>
</gene>
<proteinExistence type="predicted"/>
<keyword evidence="3" id="KW-1185">Reference proteome</keyword>